<evidence type="ECO:0000313" key="10">
    <source>
        <dbReference type="Proteomes" id="UP000478008"/>
    </source>
</evidence>
<keyword evidence="10" id="KW-1185">Reference proteome</keyword>
<dbReference type="PANTHER" id="PTHR43731:SF14">
    <property type="entry name" value="PRESENILIN-ASSOCIATED RHOMBOID-LIKE PROTEIN, MITOCHONDRIAL"/>
    <property type="match status" value="1"/>
</dbReference>
<evidence type="ECO:0000256" key="5">
    <source>
        <dbReference type="ARBA" id="ARBA00022989"/>
    </source>
</evidence>
<evidence type="ECO:0000313" key="9">
    <source>
        <dbReference type="EMBL" id="VUG19205.1"/>
    </source>
</evidence>
<dbReference type="GO" id="GO:0006465">
    <property type="term" value="P:signal peptide processing"/>
    <property type="evidence" value="ECO:0007669"/>
    <property type="project" value="TreeGrafter"/>
</dbReference>
<comment type="similarity">
    <text evidence="2">Belongs to the peptidase S54 family.</text>
</comment>
<dbReference type="InterPro" id="IPR050925">
    <property type="entry name" value="Rhomboid_protease_S54"/>
</dbReference>
<dbReference type="AlphaFoldDB" id="A0A7D9H5Y9"/>
<feature type="transmembrane region" description="Helical" evidence="7">
    <location>
        <begin position="95"/>
        <end position="113"/>
    </location>
</feature>
<evidence type="ECO:0000256" key="4">
    <source>
        <dbReference type="ARBA" id="ARBA00022801"/>
    </source>
</evidence>
<feature type="transmembrane region" description="Helical" evidence="7">
    <location>
        <begin position="289"/>
        <end position="311"/>
    </location>
</feature>
<protein>
    <submittedName>
        <fullName evidence="9">DEBR0S4_13014g1_1</fullName>
    </submittedName>
</protein>
<feature type="transmembrane region" description="Helical" evidence="7">
    <location>
        <begin position="185"/>
        <end position="207"/>
    </location>
</feature>
<reference evidence="9 10" key="1">
    <citation type="submission" date="2019-07" db="EMBL/GenBank/DDBJ databases">
        <authorList>
            <person name="Friedrich A."/>
            <person name="Schacherer J."/>
        </authorList>
    </citation>
    <scope>NUCLEOTIDE SEQUENCE [LARGE SCALE GENOMIC DNA]</scope>
</reference>
<proteinExistence type="inferred from homology"/>
<dbReference type="Proteomes" id="UP000478008">
    <property type="component" value="Unassembled WGS sequence"/>
</dbReference>
<dbReference type="InterPro" id="IPR022764">
    <property type="entry name" value="Peptidase_S54_rhomboid_dom"/>
</dbReference>
<keyword evidence="6 7" id="KW-0472">Membrane</keyword>
<dbReference type="GO" id="GO:0004252">
    <property type="term" value="F:serine-type endopeptidase activity"/>
    <property type="evidence" value="ECO:0007669"/>
    <property type="project" value="InterPro"/>
</dbReference>
<feature type="domain" description="Peptidase S54 rhomboid" evidence="8">
    <location>
        <begin position="174"/>
        <end position="312"/>
    </location>
</feature>
<dbReference type="Pfam" id="PF01694">
    <property type="entry name" value="Rhomboid"/>
    <property type="match status" value="1"/>
</dbReference>
<evidence type="ECO:0000256" key="7">
    <source>
        <dbReference type="SAM" id="Phobius"/>
    </source>
</evidence>
<feature type="transmembrane region" description="Helical" evidence="7">
    <location>
        <begin position="128"/>
        <end position="145"/>
    </location>
</feature>
<comment type="subcellular location">
    <subcellularLocation>
        <location evidence="1">Membrane</location>
        <topology evidence="1">Multi-pass membrane protein</topology>
    </subcellularLocation>
</comment>
<name>A0A7D9H5Y9_DEKBR</name>
<dbReference type="EMBL" id="CABFWN010000004">
    <property type="protein sequence ID" value="VUG19205.1"/>
    <property type="molecule type" value="Genomic_DNA"/>
</dbReference>
<dbReference type="PANTHER" id="PTHR43731">
    <property type="entry name" value="RHOMBOID PROTEASE"/>
    <property type="match status" value="1"/>
</dbReference>
<evidence type="ECO:0000259" key="8">
    <source>
        <dbReference type="Pfam" id="PF01694"/>
    </source>
</evidence>
<accession>A0A7D9H5Y9</accession>
<keyword evidence="5 7" id="KW-1133">Transmembrane helix</keyword>
<sequence>MFGLGLRFIKPSASFKTFHRDIFNCSLFSSKSRTLYPTRTFQTQTHIVQQFRLYFKSQRRKYATYSELGYYPGRMGGSGEGPHFNNVKNNVAKPILYTIAFSAVTYFTMPYIFDHTPMEYFKTHKKYYLYGLIGLNVAVFGLWQLRFNGGRIYSFLEKYFLLDRSSLTRKSNVSMILSTFSHQEFFHLFVNMLCLYSFAISMVNIMGVSQFSSLYLISGCASSLASIIFSFVTKSYGCSLGASGAISAIFAAFTAIFPTANVALFIIPIPGGASTALALFTAYNVGGCIFRWSTFDFAAHLGGTIVGYLWGMQYKKKIKAKYRHLRSYW</sequence>
<dbReference type="SUPFAM" id="SSF144091">
    <property type="entry name" value="Rhomboid-like"/>
    <property type="match status" value="1"/>
</dbReference>
<keyword evidence="3 7" id="KW-0812">Transmembrane</keyword>
<keyword evidence="4" id="KW-0378">Hydrolase</keyword>
<feature type="transmembrane region" description="Helical" evidence="7">
    <location>
        <begin position="213"/>
        <end position="233"/>
    </location>
</feature>
<dbReference type="FunFam" id="1.20.1540.10:FF:000012">
    <property type="entry name" value="Rhomboid family protein"/>
    <property type="match status" value="1"/>
</dbReference>
<feature type="transmembrane region" description="Helical" evidence="7">
    <location>
        <begin position="245"/>
        <end position="269"/>
    </location>
</feature>
<evidence type="ECO:0000256" key="1">
    <source>
        <dbReference type="ARBA" id="ARBA00004141"/>
    </source>
</evidence>
<evidence type="ECO:0000256" key="3">
    <source>
        <dbReference type="ARBA" id="ARBA00022692"/>
    </source>
</evidence>
<evidence type="ECO:0000256" key="2">
    <source>
        <dbReference type="ARBA" id="ARBA00009045"/>
    </source>
</evidence>
<dbReference type="InterPro" id="IPR035952">
    <property type="entry name" value="Rhomboid-like_sf"/>
</dbReference>
<gene>
    <name evidence="9" type="primary">PCP1</name>
    <name evidence="9" type="ORF">DEBR0S4_13014G</name>
</gene>
<dbReference type="GO" id="GO:0016020">
    <property type="term" value="C:membrane"/>
    <property type="evidence" value="ECO:0007669"/>
    <property type="project" value="UniProtKB-SubCell"/>
</dbReference>
<dbReference type="Gene3D" id="1.20.1540.10">
    <property type="entry name" value="Rhomboid-like"/>
    <property type="match status" value="1"/>
</dbReference>
<organism evidence="9 10">
    <name type="scientific">Dekkera bruxellensis</name>
    <name type="common">Brettanomyces custersii</name>
    <dbReference type="NCBI Taxonomy" id="5007"/>
    <lineage>
        <taxon>Eukaryota</taxon>
        <taxon>Fungi</taxon>
        <taxon>Dikarya</taxon>
        <taxon>Ascomycota</taxon>
        <taxon>Saccharomycotina</taxon>
        <taxon>Pichiomycetes</taxon>
        <taxon>Pichiales</taxon>
        <taxon>Pichiaceae</taxon>
        <taxon>Brettanomyces</taxon>
    </lineage>
</organism>
<evidence type="ECO:0000256" key="6">
    <source>
        <dbReference type="ARBA" id="ARBA00023136"/>
    </source>
</evidence>